<sequence>MNKVIEVYLFIVVPLILILILTCVIFFYAIANLMAIQRKLERQRRMDTNFLRKKEEEENALKKQSERRLKFRPIVTSVMADEPALDSHYETSEATSYREAKQYNEDEEEWEAHQVAIEEQQEYRIPLSQRKPYVVTKPKKKRMGNAP</sequence>
<organism evidence="1">
    <name type="scientific">Cyprideis torosa</name>
    <dbReference type="NCBI Taxonomy" id="163714"/>
    <lineage>
        <taxon>Eukaryota</taxon>
        <taxon>Metazoa</taxon>
        <taxon>Ecdysozoa</taxon>
        <taxon>Arthropoda</taxon>
        <taxon>Crustacea</taxon>
        <taxon>Oligostraca</taxon>
        <taxon>Ostracoda</taxon>
        <taxon>Podocopa</taxon>
        <taxon>Podocopida</taxon>
        <taxon>Cytherocopina</taxon>
        <taxon>Cytheroidea</taxon>
        <taxon>Cytherideidae</taxon>
        <taxon>Cyprideis</taxon>
    </lineage>
</organism>
<protein>
    <submittedName>
        <fullName evidence="1">Uncharacterized protein</fullName>
    </submittedName>
</protein>
<reference evidence="1" key="1">
    <citation type="submission" date="2020-11" db="EMBL/GenBank/DDBJ databases">
        <authorList>
            <person name="Tran Van P."/>
        </authorList>
    </citation>
    <scope>NUCLEOTIDE SEQUENCE</scope>
</reference>
<name>A0A7R8WS56_9CRUS</name>
<proteinExistence type="predicted"/>
<dbReference type="EMBL" id="OB685360">
    <property type="protein sequence ID" value="CAD7237164.1"/>
    <property type="molecule type" value="Genomic_DNA"/>
</dbReference>
<gene>
    <name evidence="1" type="ORF">CTOB1V02_LOCUS14979</name>
</gene>
<evidence type="ECO:0000313" key="1">
    <source>
        <dbReference type="EMBL" id="CAD7237164.1"/>
    </source>
</evidence>
<dbReference type="AlphaFoldDB" id="A0A7R8WS56"/>
<accession>A0A7R8WS56</accession>